<dbReference type="InterPro" id="IPR012678">
    <property type="entry name" value="Ribosomal_uL23/eL15/eS24_sf"/>
</dbReference>
<sequence length="139" mass="15292">MKINISDKSENVVLKRTEVSFDVEEANIPPSRKEVREKIAALQNVKPEQVIIVKLSHGFGSQEVQGTARIYGSVEELEKTELKYMVGRNIGVKKGKKGEAGQAAPEVPAPAKAEKEKPAEAKEEKKEEAEPAPEKKEGE</sequence>
<organism evidence="5 6">
    <name type="scientific">Candidatus Iainarchaeum sp</name>
    <dbReference type="NCBI Taxonomy" id="3101447"/>
    <lineage>
        <taxon>Archaea</taxon>
        <taxon>Candidatus Iainarchaeota</taxon>
        <taxon>Candidatus Iainarchaeia</taxon>
        <taxon>Candidatus Iainarchaeales</taxon>
        <taxon>Candidatus Iainarchaeaceae</taxon>
        <taxon>Candidatus Iainarchaeum</taxon>
    </lineage>
</organism>
<keyword evidence="2 3" id="KW-0687">Ribonucleoprotein</keyword>
<accession>A0A2D6M0J6</accession>
<evidence type="ECO:0000256" key="2">
    <source>
        <dbReference type="ARBA" id="ARBA00023274"/>
    </source>
</evidence>
<evidence type="ECO:0000313" key="6">
    <source>
        <dbReference type="Proteomes" id="UP000226592"/>
    </source>
</evidence>
<name>A0A2D6M0J6_9ARCH</name>
<comment type="caution">
    <text evidence="5">The sequence shown here is derived from an EMBL/GenBank/DDBJ whole genome shotgun (WGS) entry which is preliminary data.</text>
</comment>
<dbReference type="Proteomes" id="UP000226592">
    <property type="component" value="Unassembled WGS sequence"/>
</dbReference>
<dbReference type="AlphaFoldDB" id="A0A2D6M0J6"/>
<dbReference type="SUPFAM" id="SSF54189">
    <property type="entry name" value="Ribosomal proteins S24e, L23 and L15e"/>
    <property type="match status" value="1"/>
</dbReference>
<dbReference type="InterPro" id="IPR001976">
    <property type="entry name" value="Ribosomal_eS24"/>
</dbReference>
<dbReference type="EMBL" id="NZBU01000005">
    <property type="protein sequence ID" value="MAG21954.1"/>
    <property type="molecule type" value="Genomic_DNA"/>
</dbReference>
<evidence type="ECO:0000256" key="3">
    <source>
        <dbReference type="HAMAP-Rule" id="MF_00545"/>
    </source>
</evidence>
<dbReference type="GO" id="GO:0006412">
    <property type="term" value="P:translation"/>
    <property type="evidence" value="ECO:0007669"/>
    <property type="project" value="UniProtKB-UniRule"/>
</dbReference>
<dbReference type="PANTHER" id="PTHR10496">
    <property type="entry name" value="40S RIBOSOMAL PROTEIN S24"/>
    <property type="match status" value="1"/>
</dbReference>
<comment type="similarity">
    <text evidence="3">Belongs to the eukaryotic ribosomal protein eS24 family.</text>
</comment>
<feature type="region of interest" description="Disordered" evidence="4">
    <location>
        <begin position="93"/>
        <end position="139"/>
    </location>
</feature>
<evidence type="ECO:0000256" key="1">
    <source>
        <dbReference type="ARBA" id="ARBA00022980"/>
    </source>
</evidence>
<feature type="compositionally biased region" description="Low complexity" evidence="4">
    <location>
        <begin position="100"/>
        <end position="111"/>
    </location>
</feature>
<feature type="compositionally biased region" description="Basic and acidic residues" evidence="4">
    <location>
        <begin position="112"/>
        <end position="139"/>
    </location>
</feature>
<keyword evidence="1 3" id="KW-0689">Ribosomal protein</keyword>
<evidence type="ECO:0000256" key="4">
    <source>
        <dbReference type="SAM" id="MobiDB-lite"/>
    </source>
</evidence>
<dbReference type="HAMAP" id="MF_00545">
    <property type="entry name" value="Ribosomal_eS24"/>
    <property type="match status" value="1"/>
</dbReference>
<reference evidence="6" key="1">
    <citation type="submission" date="2017-09" db="EMBL/GenBank/DDBJ databases">
        <title>The Reconstruction of 2,631 Draft Metagenome-Assembled Genomes from the Global Oceans.</title>
        <authorList>
            <person name="Tully B.J."/>
            <person name="Graham E.D."/>
            <person name="Heidelberg J.F."/>
        </authorList>
    </citation>
    <scope>NUCLEOTIDE SEQUENCE [LARGE SCALE GENOMIC DNA]</scope>
</reference>
<evidence type="ECO:0000313" key="5">
    <source>
        <dbReference type="EMBL" id="MAG21954.1"/>
    </source>
</evidence>
<dbReference type="GO" id="GO:0005840">
    <property type="term" value="C:ribosome"/>
    <property type="evidence" value="ECO:0007669"/>
    <property type="project" value="UniProtKB-KW"/>
</dbReference>
<gene>
    <name evidence="3 5" type="primary">rps24e</name>
    <name evidence="5" type="ORF">CL943_01430</name>
</gene>
<dbReference type="InterPro" id="IPR053709">
    <property type="entry name" value="eRP_eS24_sf"/>
</dbReference>
<protein>
    <recommendedName>
        <fullName evidence="3">Small ribosomal subunit protein eS24</fullName>
    </recommendedName>
</protein>
<dbReference type="Gene3D" id="3.30.70.3370">
    <property type="match status" value="1"/>
</dbReference>
<dbReference type="GO" id="GO:1990904">
    <property type="term" value="C:ribonucleoprotein complex"/>
    <property type="evidence" value="ECO:0007669"/>
    <property type="project" value="UniProtKB-KW"/>
</dbReference>
<dbReference type="Pfam" id="PF01282">
    <property type="entry name" value="Ribosomal_S24e"/>
    <property type="match status" value="1"/>
</dbReference>
<dbReference type="GO" id="GO:0003735">
    <property type="term" value="F:structural constituent of ribosome"/>
    <property type="evidence" value="ECO:0007669"/>
    <property type="project" value="InterPro"/>
</dbReference>
<proteinExistence type="inferred from homology"/>